<proteinExistence type="predicted"/>
<evidence type="ECO:0000256" key="2">
    <source>
        <dbReference type="ARBA" id="ARBA00023242"/>
    </source>
</evidence>
<dbReference type="CDD" id="cd12148">
    <property type="entry name" value="fungal_TF_MHR"/>
    <property type="match status" value="1"/>
</dbReference>
<reference evidence="5 6" key="1">
    <citation type="submission" date="2024-02" db="EMBL/GenBank/DDBJ databases">
        <title>A draft genome for the cacao thread blight pathogen Marasmius crinis-equi.</title>
        <authorList>
            <person name="Cohen S.P."/>
            <person name="Baruah I.K."/>
            <person name="Amoako-Attah I."/>
            <person name="Bukari Y."/>
            <person name="Meinhardt L.W."/>
            <person name="Bailey B.A."/>
        </authorList>
    </citation>
    <scope>NUCLEOTIDE SEQUENCE [LARGE SCALE GENOMIC DNA]</scope>
    <source>
        <strain evidence="5 6">GH-76</strain>
    </source>
</reference>
<dbReference type="PANTHER" id="PTHR31001">
    <property type="entry name" value="UNCHARACTERIZED TRANSCRIPTIONAL REGULATORY PROTEIN"/>
    <property type="match status" value="1"/>
</dbReference>
<dbReference type="EMBL" id="JBAHYK010000069">
    <property type="protein sequence ID" value="KAL0579153.1"/>
    <property type="molecule type" value="Genomic_DNA"/>
</dbReference>
<dbReference type="InterPro" id="IPR050613">
    <property type="entry name" value="Sec_Metabolite_Reg"/>
</dbReference>
<protein>
    <recommendedName>
        <fullName evidence="4">Xylanolytic transcriptional activator regulatory domain-containing protein</fullName>
    </recommendedName>
</protein>
<name>A0ABR3FUH5_9AGAR</name>
<dbReference type="PANTHER" id="PTHR31001:SF56">
    <property type="entry name" value="ZN(2)-C6 FUNGAL-TYPE DOMAIN-CONTAINING PROTEIN"/>
    <property type="match status" value="1"/>
</dbReference>
<accession>A0ABR3FUH5</accession>
<comment type="caution">
    <text evidence="5">The sequence shown here is derived from an EMBL/GenBank/DDBJ whole genome shotgun (WGS) entry which is preliminary data.</text>
</comment>
<dbReference type="InterPro" id="IPR007219">
    <property type="entry name" value="XnlR_reg_dom"/>
</dbReference>
<sequence length="770" mass="86009">MIVSDTGAFHQKIEEMGQRIRQLEDALAIFQTTVSPERHPLLRDEHLKIKFPLEAPGQEDSSVKTEGSPKAVDLADALGTLTLGEGGHMRYLGRSAGSESLLELVAYLLMLPILLELTQTTLTQGEDQQPADNEVFYSFVHQDIAQLANSFPFKEGTWDIPQSLNLILTYLPNKQSAWYICETYLVQGLWSTDFVSREELFDEILAPLYAYIESFNSSQSPPPIEDEDSLPISPHRLAVLFFVLAIGAQVDLASPPFSVDAENYFVLGKACLSLRSVFSSKELETVQALALASIFLNHGGPRNSLETAWTMLGLCVKLVHRVSIRSMFYINMLLTGRLPPPPLQLGLHSESPKWRLDAKTIHRRRSIFWEVYTIDILYSLNLGRPTSLNMAFVDCPFPDQQELTGIEAERDQCMRWGWKFIKEVATNASASTLTPKFPDYELILELDKKLREQGFPPDAEWTNSPYLHTRGMMLSAITLMHIHRSFFVKAVLDFPHDPLSSPYSLSFLAAFRAATTLIQLHVRWFSKHQDLMVRCWGSFNSLLSAGVIVGSVVTRSPTCSIAHTAFVLLGSTVEIFSGIIDSSTRARAAHDILKKLQDKATKIFSETQGQGQGQGQQETGETLDDELEIFGGYTKVRTSPAPRRDRDRDRTRASASASPPAETPSPSLAYREVSQTYGGDPFALSMFSTMGPAPEPPQLQPQPDYQNSLQVHPQQQQQVPEPGYEYDMGMDWDVPRSSMAGDSGMDAQWFSFMQNEGILDGYGNLNTAMS</sequence>
<evidence type="ECO:0000313" key="5">
    <source>
        <dbReference type="EMBL" id="KAL0579153.1"/>
    </source>
</evidence>
<dbReference type="Proteomes" id="UP001465976">
    <property type="component" value="Unassembled WGS sequence"/>
</dbReference>
<evidence type="ECO:0000256" key="1">
    <source>
        <dbReference type="ARBA" id="ARBA00004123"/>
    </source>
</evidence>
<gene>
    <name evidence="5" type="ORF">V5O48_002834</name>
</gene>
<evidence type="ECO:0000256" key="3">
    <source>
        <dbReference type="SAM" id="MobiDB-lite"/>
    </source>
</evidence>
<evidence type="ECO:0000313" key="6">
    <source>
        <dbReference type="Proteomes" id="UP001465976"/>
    </source>
</evidence>
<comment type="subcellular location">
    <subcellularLocation>
        <location evidence="1">Nucleus</location>
    </subcellularLocation>
</comment>
<feature type="region of interest" description="Disordered" evidence="3">
    <location>
        <begin position="681"/>
        <end position="706"/>
    </location>
</feature>
<feature type="compositionally biased region" description="Basic and acidic residues" evidence="3">
    <location>
        <begin position="642"/>
        <end position="652"/>
    </location>
</feature>
<dbReference type="SMART" id="SM00906">
    <property type="entry name" value="Fungal_trans"/>
    <property type="match status" value="1"/>
</dbReference>
<feature type="region of interest" description="Disordered" evidence="3">
    <location>
        <begin position="631"/>
        <end position="669"/>
    </location>
</feature>
<dbReference type="Pfam" id="PF04082">
    <property type="entry name" value="Fungal_trans"/>
    <property type="match status" value="1"/>
</dbReference>
<feature type="compositionally biased region" description="Low complexity" evidence="3">
    <location>
        <begin position="653"/>
        <end position="669"/>
    </location>
</feature>
<feature type="domain" description="Xylanolytic transcriptional activator regulatory" evidence="4">
    <location>
        <begin position="308"/>
        <end position="404"/>
    </location>
</feature>
<keyword evidence="6" id="KW-1185">Reference proteome</keyword>
<evidence type="ECO:0000259" key="4">
    <source>
        <dbReference type="SMART" id="SM00906"/>
    </source>
</evidence>
<organism evidence="5 6">
    <name type="scientific">Marasmius crinis-equi</name>
    <dbReference type="NCBI Taxonomy" id="585013"/>
    <lineage>
        <taxon>Eukaryota</taxon>
        <taxon>Fungi</taxon>
        <taxon>Dikarya</taxon>
        <taxon>Basidiomycota</taxon>
        <taxon>Agaricomycotina</taxon>
        <taxon>Agaricomycetes</taxon>
        <taxon>Agaricomycetidae</taxon>
        <taxon>Agaricales</taxon>
        <taxon>Marasmiineae</taxon>
        <taxon>Marasmiaceae</taxon>
        <taxon>Marasmius</taxon>
    </lineage>
</organism>
<keyword evidence="2" id="KW-0539">Nucleus</keyword>